<protein>
    <submittedName>
        <fullName evidence="1">Uncharacterized protein</fullName>
    </submittedName>
</protein>
<dbReference type="VEuPathDB" id="FungiDB:BO80DRAFT_237872"/>
<reference evidence="1 2" key="1">
    <citation type="submission" date="2018-02" db="EMBL/GenBank/DDBJ databases">
        <title>The genomes of Aspergillus section Nigri reveals drivers in fungal speciation.</title>
        <authorList>
            <consortium name="DOE Joint Genome Institute"/>
            <person name="Vesth T.C."/>
            <person name="Nybo J."/>
            <person name="Theobald S."/>
            <person name="Brandl J."/>
            <person name="Frisvad J.C."/>
            <person name="Nielsen K.F."/>
            <person name="Lyhne E.K."/>
            <person name="Kogle M.E."/>
            <person name="Kuo A."/>
            <person name="Riley R."/>
            <person name="Clum A."/>
            <person name="Nolan M."/>
            <person name="Lipzen A."/>
            <person name="Salamov A."/>
            <person name="Henrissat B."/>
            <person name="Wiebenga A."/>
            <person name="De vries R.P."/>
            <person name="Grigoriev I.V."/>
            <person name="Mortensen U.H."/>
            <person name="Andersen M.R."/>
            <person name="Baker S.E."/>
        </authorList>
    </citation>
    <scope>NUCLEOTIDE SEQUENCE [LARGE SCALE GENOMIC DNA]</scope>
    <source>
        <strain evidence="1 2">CBS 121593</strain>
    </source>
</reference>
<dbReference type="AlphaFoldDB" id="A0A395H9G1"/>
<keyword evidence="2" id="KW-1185">Reference proteome</keyword>
<accession>A0A395H9G1</accession>
<sequence length="160" mass="17129">MPGGRRLEWVLITGQRAMINFLHPCHLGISARGAKTASMTKEKRKIKKKGASAQDGILIKGGNEHLESMSTLVALTCPAITQGPQAARPLCSYTFGGLSRPGVSVSSDQSPSPSLTSAGSTLLLTHHETLARITIELDTNNEFVGMEVRQRAETLPPPIE</sequence>
<name>A0A395H9G1_9EURO</name>
<proteinExistence type="predicted"/>
<dbReference type="Proteomes" id="UP000249402">
    <property type="component" value="Unassembled WGS sequence"/>
</dbReference>
<gene>
    <name evidence="1" type="ORF">BO80DRAFT_237872</name>
</gene>
<dbReference type="EMBL" id="KZ824424">
    <property type="protein sequence ID" value="RAL04492.1"/>
    <property type="molecule type" value="Genomic_DNA"/>
</dbReference>
<evidence type="ECO:0000313" key="2">
    <source>
        <dbReference type="Proteomes" id="UP000249402"/>
    </source>
</evidence>
<dbReference type="RefSeq" id="XP_025578819.1">
    <property type="nucleotide sequence ID" value="XM_025714519.1"/>
</dbReference>
<dbReference type="GeneID" id="37219384"/>
<organism evidence="1 2">
    <name type="scientific">Aspergillus ibericus CBS 121593</name>
    <dbReference type="NCBI Taxonomy" id="1448316"/>
    <lineage>
        <taxon>Eukaryota</taxon>
        <taxon>Fungi</taxon>
        <taxon>Dikarya</taxon>
        <taxon>Ascomycota</taxon>
        <taxon>Pezizomycotina</taxon>
        <taxon>Eurotiomycetes</taxon>
        <taxon>Eurotiomycetidae</taxon>
        <taxon>Eurotiales</taxon>
        <taxon>Aspergillaceae</taxon>
        <taxon>Aspergillus</taxon>
        <taxon>Aspergillus subgen. Circumdati</taxon>
    </lineage>
</organism>
<evidence type="ECO:0000313" key="1">
    <source>
        <dbReference type="EMBL" id="RAL04492.1"/>
    </source>
</evidence>